<organism evidence="2 3">
    <name type="scientific">Naja naja</name>
    <name type="common">Indian cobra</name>
    <dbReference type="NCBI Taxonomy" id="35670"/>
    <lineage>
        <taxon>Eukaryota</taxon>
        <taxon>Metazoa</taxon>
        <taxon>Chordata</taxon>
        <taxon>Craniata</taxon>
        <taxon>Vertebrata</taxon>
        <taxon>Euteleostomi</taxon>
        <taxon>Lepidosauria</taxon>
        <taxon>Squamata</taxon>
        <taxon>Bifurcata</taxon>
        <taxon>Unidentata</taxon>
        <taxon>Episquamata</taxon>
        <taxon>Toxicofera</taxon>
        <taxon>Serpentes</taxon>
        <taxon>Colubroidea</taxon>
        <taxon>Elapidae</taxon>
        <taxon>Elapinae</taxon>
        <taxon>Naja</taxon>
    </lineage>
</organism>
<dbReference type="Proteomes" id="UP000694559">
    <property type="component" value="Unplaced"/>
</dbReference>
<evidence type="ECO:0000313" key="2">
    <source>
        <dbReference type="Ensembl" id="ENSNNAP00000000369.1"/>
    </source>
</evidence>
<dbReference type="OrthoDB" id="10252354at2759"/>
<proteinExistence type="predicted"/>
<feature type="region of interest" description="Disordered" evidence="1">
    <location>
        <begin position="1"/>
        <end position="35"/>
    </location>
</feature>
<accession>A0A8C6V843</accession>
<evidence type="ECO:0000256" key="1">
    <source>
        <dbReference type="SAM" id="MobiDB-lite"/>
    </source>
</evidence>
<dbReference type="AlphaFoldDB" id="A0A8C6V843"/>
<sequence>MPSVNKQLSVPPSPPKNLDSRTSITTGEKDFEAEADDLMRISELGRGAYRCLQGGGESVSCEE</sequence>
<reference evidence="2" key="1">
    <citation type="submission" date="2025-08" db="UniProtKB">
        <authorList>
            <consortium name="Ensembl"/>
        </authorList>
    </citation>
    <scope>IDENTIFICATION</scope>
</reference>
<reference evidence="2" key="2">
    <citation type="submission" date="2025-09" db="UniProtKB">
        <authorList>
            <consortium name="Ensembl"/>
        </authorList>
    </citation>
    <scope>IDENTIFICATION</scope>
</reference>
<evidence type="ECO:0000313" key="3">
    <source>
        <dbReference type="Proteomes" id="UP000694559"/>
    </source>
</evidence>
<keyword evidence="3" id="KW-1185">Reference proteome</keyword>
<dbReference type="GeneTree" id="ENSGT01150000290748"/>
<name>A0A8C6V843_NAJNA</name>
<feature type="compositionally biased region" description="Polar residues" evidence="1">
    <location>
        <begin position="1"/>
        <end position="10"/>
    </location>
</feature>
<protein>
    <submittedName>
        <fullName evidence="2">Uncharacterized protein</fullName>
    </submittedName>
</protein>
<dbReference type="Ensembl" id="ENSNNAT00000000388.1">
    <property type="protein sequence ID" value="ENSNNAP00000000369.1"/>
    <property type="gene ID" value="ENSNNAG00000000252.1"/>
</dbReference>